<evidence type="ECO:0000256" key="4">
    <source>
        <dbReference type="ARBA" id="ARBA00022989"/>
    </source>
</evidence>
<dbReference type="InterPro" id="IPR000175">
    <property type="entry name" value="Na/ntran_symport"/>
</dbReference>
<dbReference type="Proteomes" id="UP001199424">
    <property type="component" value="Unassembled WGS sequence"/>
</dbReference>
<evidence type="ECO:0000256" key="3">
    <source>
        <dbReference type="ARBA" id="ARBA00022692"/>
    </source>
</evidence>
<comment type="similarity">
    <text evidence="6">Belongs to the sodium:neurotransmitter symporter (SNF) (TC 2.A.22) family.</text>
</comment>
<evidence type="ECO:0000313" key="8">
    <source>
        <dbReference type="EMBL" id="MCC2137841.1"/>
    </source>
</evidence>
<proteinExistence type="inferred from homology"/>
<dbReference type="PRINTS" id="PR00176">
    <property type="entry name" value="NANEUSMPORT"/>
</dbReference>
<organism evidence="8 9">
    <name type="scientific">Hominenteromicrobium mulieris</name>
    <dbReference type="NCBI Taxonomy" id="2885357"/>
    <lineage>
        <taxon>Bacteria</taxon>
        <taxon>Bacillati</taxon>
        <taxon>Bacillota</taxon>
        <taxon>Clostridia</taxon>
        <taxon>Eubacteriales</taxon>
        <taxon>Oscillospiraceae</taxon>
        <taxon>Hominenteromicrobium</taxon>
    </lineage>
</organism>
<gene>
    <name evidence="8" type="ORF">LKD31_12625</name>
</gene>
<evidence type="ECO:0000256" key="2">
    <source>
        <dbReference type="ARBA" id="ARBA00022448"/>
    </source>
</evidence>
<dbReference type="InterPro" id="IPR047218">
    <property type="entry name" value="YocR/YhdH-like"/>
</dbReference>
<dbReference type="PROSITE" id="PS50267">
    <property type="entry name" value="NA_NEUROTRAN_SYMP_3"/>
    <property type="match status" value="1"/>
</dbReference>
<keyword evidence="4 7" id="KW-1133">Transmembrane helix</keyword>
<feature type="transmembrane region" description="Helical" evidence="7">
    <location>
        <begin position="91"/>
        <end position="112"/>
    </location>
</feature>
<dbReference type="InterPro" id="IPR037272">
    <property type="entry name" value="SNS_sf"/>
</dbReference>
<feature type="transmembrane region" description="Helical" evidence="7">
    <location>
        <begin position="307"/>
        <end position="335"/>
    </location>
</feature>
<feature type="transmembrane region" description="Helical" evidence="7">
    <location>
        <begin position="460"/>
        <end position="483"/>
    </location>
</feature>
<evidence type="ECO:0000256" key="6">
    <source>
        <dbReference type="RuleBase" id="RU003732"/>
    </source>
</evidence>
<feature type="transmembrane region" description="Helical" evidence="7">
    <location>
        <begin position="12"/>
        <end position="30"/>
    </location>
</feature>
<dbReference type="NCBIfam" id="NF037979">
    <property type="entry name" value="Na_transp"/>
    <property type="match status" value="1"/>
</dbReference>
<dbReference type="PANTHER" id="PTHR42948">
    <property type="entry name" value="TRANSPORTER"/>
    <property type="match status" value="1"/>
</dbReference>
<dbReference type="PROSITE" id="PS00610">
    <property type="entry name" value="NA_NEUROTRAN_SYMP_1"/>
    <property type="match status" value="1"/>
</dbReference>
<feature type="transmembrane region" description="Helical" evidence="7">
    <location>
        <begin position="176"/>
        <end position="200"/>
    </location>
</feature>
<feature type="transmembrane region" description="Helical" evidence="7">
    <location>
        <begin position="220"/>
        <end position="245"/>
    </location>
</feature>
<dbReference type="CDD" id="cd10336">
    <property type="entry name" value="SLC6sbd_Tyt1-Like"/>
    <property type="match status" value="1"/>
</dbReference>
<dbReference type="PANTHER" id="PTHR42948:SF1">
    <property type="entry name" value="TRANSPORTER"/>
    <property type="match status" value="1"/>
</dbReference>
<keyword evidence="2 6" id="KW-0813">Transport</keyword>
<protein>
    <recommendedName>
        <fullName evidence="6">Transporter</fullName>
    </recommendedName>
</protein>
<reference evidence="8" key="1">
    <citation type="submission" date="2021-10" db="EMBL/GenBank/DDBJ databases">
        <title>Anaerobic single-cell dispensing facilitates the cultivation of human gut bacteria.</title>
        <authorList>
            <person name="Afrizal A."/>
        </authorList>
    </citation>
    <scope>NUCLEOTIDE SEQUENCE</scope>
    <source>
        <strain evidence="8">CLA-AA-H250</strain>
    </source>
</reference>
<dbReference type="RefSeq" id="WP_308449980.1">
    <property type="nucleotide sequence ID" value="NZ_JAJEQC010000017.1"/>
</dbReference>
<feature type="transmembrane region" description="Helical" evidence="7">
    <location>
        <begin position="145"/>
        <end position="164"/>
    </location>
</feature>
<feature type="transmembrane region" description="Helical" evidence="7">
    <location>
        <begin position="386"/>
        <end position="405"/>
    </location>
</feature>
<keyword evidence="3 6" id="KW-0812">Transmembrane</keyword>
<comment type="caution">
    <text evidence="8">The sequence shown here is derived from an EMBL/GenBank/DDBJ whole genome shotgun (WGS) entry which is preliminary data.</text>
</comment>
<dbReference type="Pfam" id="PF00209">
    <property type="entry name" value="SNF"/>
    <property type="match status" value="2"/>
</dbReference>
<feature type="transmembrane region" description="Helical" evidence="7">
    <location>
        <begin position="347"/>
        <end position="366"/>
    </location>
</feature>
<dbReference type="GO" id="GO:0016020">
    <property type="term" value="C:membrane"/>
    <property type="evidence" value="ECO:0007669"/>
    <property type="project" value="UniProtKB-SubCell"/>
</dbReference>
<dbReference type="SUPFAM" id="SSF161070">
    <property type="entry name" value="SNF-like"/>
    <property type="match status" value="1"/>
</dbReference>
<evidence type="ECO:0000256" key="5">
    <source>
        <dbReference type="ARBA" id="ARBA00023136"/>
    </source>
</evidence>
<name>A0AAE3ANY1_9FIRM</name>
<sequence length="493" mass="53975">MKEREKFGSRLGFILVSAGCAIGIGNVWKFPYITGIYGGAAFILMYLVFLVALGLPIMVCEFTVGRGSRMGMGKALDTLEPKGTKWHRMKWISIFGSFLLMMFYTMVGGWMLKYAFMEATGTFVGLDGKAVEGVFGDMLTNPGTLTFWAIVAIVISFGACGFGLEKGIEKVTKVMMIALLLLMIALAVNSAFLPNAAAGIKFYLVPDFGEVAKKGFGNAVFAAMSQAFFTLSIGIGSMEIFGSYLDRKKRITGEAVNIVLLDTFVALMAGFIIIPVCFAYGVEPGSGPSLLFITLPTLFNNMAGGRIWGTLFFIFMSFAALSTIIAVFEEILAFFMDIGGWSRKKAVGVNFVLITVLSLPAILGFNVLSGIQPLGEGSNIMDMEDFLVSSNLLPLGSLVFVLFCVRKNGWGFENFLKEANKGEGIKFPHWIRLYMQYILPLIVVIIYLKGYYDMFSGKSTAVFVSWMCFAVLLLFVIFGVSIFTGRKKTGKVK</sequence>
<evidence type="ECO:0000313" key="9">
    <source>
        <dbReference type="Proteomes" id="UP001199424"/>
    </source>
</evidence>
<feature type="transmembrane region" description="Helical" evidence="7">
    <location>
        <begin position="257"/>
        <end position="282"/>
    </location>
</feature>
<feature type="transmembrane region" description="Helical" evidence="7">
    <location>
        <begin position="36"/>
        <end position="64"/>
    </location>
</feature>
<dbReference type="GO" id="GO:0015293">
    <property type="term" value="F:symporter activity"/>
    <property type="evidence" value="ECO:0007669"/>
    <property type="project" value="UniProtKB-KW"/>
</dbReference>
<feature type="transmembrane region" description="Helical" evidence="7">
    <location>
        <begin position="430"/>
        <end position="448"/>
    </location>
</feature>
<accession>A0AAE3ANY1</accession>
<dbReference type="EMBL" id="JAJEQC010000017">
    <property type="protein sequence ID" value="MCC2137841.1"/>
    <property type="molecule type" value="Genomic_DNA"/>
</dbReference>
<dbReference type="AlphaFoldDB" id="A0AAE3ANY1"/>
<keyword evidence="6" id="KW-0769">Symport</keyword>
<evidence type="ECO:0000256" key="1">
    <source>
        <dbReference type="ARBA" id="ARBA00004141"/>
    </source>
</evidence>
<comment type="subcellular location">
    <subcellularLocation>
        <location evidence="1">Membrane</location>
        <topology evidence="1">Multi-pass membrane protein</topology>
    </subcellularLocation>
</comment>
<evidence type="ECO:0000256" key="7">
    <source>
        <dbReference type="SAM" id="Phobius"/>
    </source>
</evidence>
<keyword evidence="9" id="KW-1185">Reference proteome</keyword>
<keyword evidence="5 7" id="KW-0472">Membrane</keyword>